<sequence length="136" mass="15231">MDFKHNENQVDVNFLQEFSDAWNNHDVDALMTFMADDCVFHTAGGDGELGVSFQGKESVRESFAAVWKNFPDVAWKDPVHFVCGDRAVSESTFTATNPDGSRIEARMVDVFTLKGGKILVKNAYRKNRPAIQPSQN</sequence>
<evidence type="ECO:0000259" key="1">
    <source>
        <dbReference type="Pfam" id="PF12680"/>
    </source>
</evidence>
<dbReference type="Pfam" id="PF12680">
    <property type="entry name" value="SnoaL_2"/>
    <property type="match status" value="1"/>
</dbReference>
<dbReference type="STRING" id="1188252.A1QC_01215"/>
<evidence type="ECO:0000313" key="2">
    <source>
        <dbReference type="EMBL" id="OEF25530.1"/>
    </source>
</evidence>
<dbReference type="Gene3D" id="3.10.450.50">
    <property type="match status" value="1"/>
</dbReference>
<dbReference type="eggNOG" id="COG3631">
    <property type="taxonomic scope" value="Bacteria"/>
</dbReference>
<dbReference type="InterPro" id="IPR032710">
    <property type="entry name" value="NTF2-like_dom_sf"/>
</dbReference>
<protein>
    <submittedName>
        <fullName evidence="2">DUF4440 domain-containing protein</fullName>
    </submittedName>
</protein>
<dbReference type="OrthoDB" id="13610at2"/>
<dbReference type="EMBL" id="AJYK02000061">
    <property type="protein sequence ID" value="OEF25530.1"/>
    <property type="molecule type" value="Genomic_DNA"/>
</dbReference>
<gene>
    <name evidence="2" type="ORF">A1QC_01215</name>
</gene>
<dbReference type="AlphaFoldDB" id="A0A1E5E2S2"/>
<evidence type="ECO:0000313" key="3">
    <source>
        <dbReference type="Proteomes" id="UP000094070"/>
    </source>
</evidence>
<reference evidence="2 3" key="1">
    <citation type="journal article" date="2012" name="Science">
        <title>Ecological populations of bacteria act as socially cohesive units of antibiotic production and resistance.</title>
        <authorList>
            <person name="Cordero O.X."/>
            <person name="Wildschutte H."/>
            <person name="Kirkup B."/>
            <person name="Proehl S."/>
            <person name="Ngo L."/>
            <person name="Hussain F."/>
            <person name="Le Roux F."/>
            <person name="Mincer T."/>
            <person name="Polz M.F."/>
        </authorList>
    </citation>
    <scope>NUCLEOTIDE SEQUENCE [LARGE SCALE GENOMIC DNA]</scope>
    <source>
        <strain evidence="2 3">1S-45</strain>
    </source>
</reference>
<organism evidence="2 3">
    <name type="scientific">Vibrio rumoiensis 1S-45</name>
    <dbReference type="NCBI Taxonomy" id="1188252"/>
    <lineage>
        <taxon>Bacteria</taxon>
        <taxon>Pseudomonadati</taxon>
        <taxon>Pseudomonadota</taxon>
        <taxon>Gammaproteobacteria</taxon>
        <taxon>Vibrionales</taxon>
        <taxon>Vibrionaceae</taxon>
        <taxon>Vibrio</taxon>
    </lineage>
</organism>
<keyword evidence="3" id="KW-1185">Reference proteome</keyword>
<accession>A0A1E5E2S2</accession>
<dbReference type="RefSeq" id="WP_017024629.1">
    <property type="nucleotide sequence ID" value="NZ_AJYK02000061.1"/>
</dbReference>
<name>A0A1E5E2S2_9VIBR</name>
<dbReference type="Proteomes" id="UP000094070">
    <property type="component" value="Unassembled WGS sequence"/>
</dbReference>
<feature type="domain" description="SnoaL-like" evidence="1">
    <location>
        <begin position="16"/>
        <end position="118"/>
    </location>
</feature>
<comment type="caution">
    <text evidence="2">The sequence shown here is derived from an EMBL/GenBank/DDBJ whole genome shotgun (WGS) entry which is preliminary data.</text>
</comment>
<dbReference type="InterPro" id="IPR037401">
    <property type="entry name" value="SnoaL-like"/>
</dbReference>
<proteinExistence type="predicted"/>
<dbReference type="SUPFAM" id="SSF54427">
    <property type="entry name" value="NTF2-like"/>
    <property type="match status" value="1"/>
</dbReference>